<dbReference type="Proteomes" id="UP000245464">
    <property type="component" value="Chromosome 7"/>
</dbReference>
<reference evidence="2 3" key="1">
    <citation type="journal article" date="2018" name="BMC Genomics">
        <title>Comparative genomics of the wheat fungal pathogen Pyrenophora tritici-repentis reveals chromosomal variations and genome plasticity.</title>
        <authorList>
            <person name="Moolhuijzen P."/>
            <person name="See P.T."/>
            <person name="Hane J.K."/>
            <person name="Shi G."/>
            <person name="Liu Z."/>
            <person name="Oliver R.P."/>
            <person name="Moffat C.S."/>
        </authorList>
    </citation>
    <scope>NUCLEOTIDE SEQUENCE [LARGE SCALE GENOMIC DNA]</scope>
    <source>
        <strain evidence="2">M4</strain>
    </source>
</reference>
<organism evidence="2 3">
    <name type="scientific">Pyrenophora tritici-repentis</name>
    <dbReference type="NCBI Taxonomy" id="45151"/>
    <lineage>
        <taxon>Eukaryota</taxon>
        <taxon>Fungi</taxon>
        <taxon>Dikarya</taxon>
        <taxon>Ascomycota</taxon>
        <taxon>Pezizomycotina</taxon>
        <taxon>Dothideomycetes</taxon>
        <taxon>Pleosporomycetidae</taxon>
        <taxon>Pleosporales</taxon>
        <taxon>Pleosporineae</taxon>
        <taxon>Pleosporaceae</taxon>
        <taxon>Pyrenophora</taxon>
    </lineage>
</organism>
<evidence type="ECO:0000313" key="2">
    <source>
        <dbReference type="EMBL" id="KAF7568556.1"/>
    </source>
</evidence>
<dbReference type="AlphaFoldDB" id="A0A316ZMI3"/>
<name>A0A316ZMI3_9PLEO</name>
<dbReference type="RefSeq" id="XP_065961034.1">
    <property type="nucleotide sequence ID" value="XM_066109042.1"/>
</dbReference>
<evidence type="ECO:0000256" key="1">
    <source>
        <dbReference type="SAM" id="MobiDB-lite"/>
    </source>
</evidence>
<feature type="compositionally biased region" description="Polar residues" evidence="1">
    <location>
        <begin position="1"/>
        <end position="22"/>
    </location>
</feature>
<feature type="region of interest" description="Disordered" evidence="1">
    <location>
        <begin position="1"/>
        <end position="52"/>
    </location>
</feature>
<accession>A0A316ZMI3</accession>
<sequence>MLHPFPNQSHPVPPKNVTSKSNMLPPPLHHASEKPHHTTPTNASSKKQVPLVKEPDPVIRFHQSHPNENGTLYRTDLVKDKLFKFSNSVASKLPDRDDRSPQLVSWTMIGLIVRRRPQTQRDLDKIPGLEDLAVACEKTGVDILENIVELLSQET</sequence>
<dbReference type="EMBL" id="NQIK02000007">
    <property type="protein sequence ID" value="KAF7568556.1"/>
    <property type="molecule type" value="Genomic_DNA"/>
</dbReference>
<feature type="compositionally biased region" description="Polar residues" evidence="1">
    <location>
        <begin position="38"/>
        <end position="47"/>
    </location>
</feature>
<gene>
    <name evidence="2" type="ORF">PtrM4_131690</name>
</gene>
<comment type="caution">
    <text evidence="2">The sequence shown here is derived from an EMBL/GenBank/DDBJ whole genome shotgun (WGS) entry which is preliminary data.</text>
</comment>
<dbReference type="GeneID" id="90957509"/>
<evidence type="ECO:0000313" key="3">
    <source>
        <dbReference type="Proteomes" id="UP000245464"/>
    </source>
</evidence>
<dbReference type="KEGG" id="ptrr:90957509"/>
<proteinExistence type="predicted"/>
<protein>
    <submittedName>
        <fullName evidence="2">Uncharacterized protein</fullName>
    </submittedName>
</protein>